<dbReference type="AlphaFoldDB" id="A0A9J6FBX7"/>
<gene>
    <name evidence="1" type="ORF">HPB48_002440</name>
</gene>
<accession>A0A9J6FBX7</accession>
<protein>
    <submittedName>
        <fullName evidence="1">Uncharacterized protein</fullName>
    </submittedName>
</protein>
<name>A0A9J6FBX7_HAELO</name>
<comment type="caution">
    <text evidence="1">The sequence shown here is derived from an EMBL/GenBank/DDBJ whole genome shotgun (WGS) entry which is preliminary data.</text>
</comment>
<dbReference type="VEuPathDB" id="VectorBase:HLOH_041907"/>
<sequence length="113" mass="12311">MDAIMVMRWRLMQGRVRGEVEGDVKVANCFVNAGFFRPIESGHDDDLPDDDRTGSDLHDAVHKIAGQEAKAGFETFALAVAAARVVAPVTDAETIDTCSRPRRGRRARGRGAT</sequence>
<dbReference type="Proteomes" id="UP000821853">
    <property type="component" value="Chromosome 1"/>
</dbReference>
<reference evidence="1 2" key="1">
    <citation type="journal article" date="2020" name="Cell">
        <title>Large-Scale Comparative Analyses of Tick Genomes Elucidate Their Genetic Diversity and Vector Capacities.</title>
        <authorList>
            <consortium name="Tick Genome and Microbiome Consortium (TIGMIC)"/>
            <person name="Jia N."/>
            <person name="Wang J."/>
            <person name="Shi W."/>
            <person name="Du L."/>
            <person name="Sun Y."/>
            <person name="Zhan W."/>
            <person name="Jiang J.F."/>
            <person name="Wang Q."/>
            <person name="Zhang B."/>
            <person name="Ji P."/>
            <person name="Bell-Sakyi L."/>
            <person name="Cui X.M."/>
            <person name="Yuan T.T."/>
            <person name="Jiang B.G."/>
            <person name="Yang W.F."/>
            <person name="Lam T.T."/>
            <person name="Chang Q.C."/>
            <person name="Ding S.J."/>
            <person name="Wang X.J."/>
            <person name="Zhu J.G."/>
            <person name="Ruan X.D."/>
            <person name="Zhao L."/>
            <person name="Wei J.T."/>
            <person name="Ye R.Z."/>
            <person name="Que T.C."/>
            <person name="Du C.H."/>
            <person name="Zhou Y.H."/>
            <person name="Cheng J.X."/>
            <person name="Dai P.F."/>
            <person name="Guo W.B."/>
            <person name="Han X.H."/>
            <person name="Huang E.J."/>
            <person name="Li L.F."/>
            <person name="Wei W."/>
            <person name="Gao Y.C."/>
            <person name="Liu J.Z."/>
            <person name="Shao H.Z."/>
            <person name="Wang X."/>
            <person name="Wang C.C."/>
            <person name="Yang T.C."/>
            <person name="Huo Q.B."/>
            <person name="Li W."/>
            <person name="Chen H.Y."/>
            <person name="Chen S.E."/>
            <person name="Zhou L.G."/>
            <person name="Ni X.B."/>
            <person name="Tian J.H."/>
            <person name="Sheng Y."/>
            <person name="Liu T."/>
            <person name="Pan Y.S."/>
            <person name="Xia L.Y."/>
            <person name="Li J."/>
            <person name="Zhao F."/>
            <person name="Cao W.C."/>
        </authorList>
    </citation>
    <scope>NUCLEOTIDE SEQUENCE [LARGE SCALE GENOMIC DNA]</scope>
    <source>
        <strain evidence="1">HaeL-2018</strain>
    </source>
</reference>
<dbReference type="EMBL" id="JABSTR010000001">
    <property type="protein sequence ID" value="KAH9359841.1"/>
    <property type="molecule type" value="Genomic_DNA"/>
</dbReference>
<organism evidence="1 2">
    <name type="scientific">Haemaphysalis longicornis</name>
    <name type="common">Bush tick</name>
    <dbReference type="NCBI Taxonomy" id="44386"/>
    <lineage>
        <taxon>Eukaryota</taxon>
        <taxon>Metazoa</taxon>
        <taxon>Ecdysozoa</taxon>
        <taxon>Arthropoda</taxon>
        <taxon>Chelicerata</taxon>
        <taxon>Arachnida</taxon>
        <taxon>Acari</taxon>
        <taxon>Parasitiformes</taxon>
        <taxon>Ixodida</taxon>
        <taxon>Ixodoidea</taxon>
        <taxon>Ixodidae</taxon>
        <taxon>Haemaphysalinae</taxon>
        <taxon>Haemaphysalis</taxon>
    </lineage>
</organism>
<evidence type="ECO:0000313" key="1">
    <source>
        <dbReference type="EMBL" id="KAH9359841.1"/>
    </source>
</evidence>
<evidence type="ECO:0000313" key="2">
    <source>
        <dbReference type="Proteomes" id="UP000821853"/>
    </source>
</evidence>
<keyword evidence="2" id="KW-1185">Reference proteome</keyword>
<proteinExistence type="predicted"/>